<sequence length="121" mass="13226">MIIWAFSAEGWAKTWAVGTGGLEPYTKTTVQRDGGVRRTDYDGDVAMTEGEDDGEARWDADLVSLQRYDGAAGNTPVETDSPPQGYFARGRPGGSERMSGTVRVDLVEEVRGIVRLDVELR</sequence>
<protein>
    <submittedName>
        <fullName evidence="2">Uncharacterized protein</fullName>
    </submittedName>
</protein>
<reference evidence="2 3" key="1">
    <citation type="journal article" date="2020" name="Genome Biol. Evol.">
        <title>A new high-quality draft genome assembly of the Chinese cordyceps Ophiocordyceps sinensis.</title>
        <authorList>
            <person name="Shu R."/>
            <person name="Zhang J."/>
            <person name="Meng Q."/>
            <person name="Zhang H."/>
            <person name="Zhou G."/>
            <person name="Li M."/>
            <person name="Wu P."/>
            <person name="Zhao Y."/>
            <person name="Chen C."/>
            <person name="Qin Q."/>
        </authorList>
    </citation>
    <scope>NUCLEOTIDE SEQUENCE [LARGE SCALE GENOMIC DNA]</scope>
    <source>
        <strain evidence="2 3">IOZ07</strain>
    </source>
</reference>
<feature type="region of interest" description="Disordered" evidence="1">
    <location>
        <begin position="71"/>
        <end position="99"/>
    </location>
</feature>
<dbReference type="AlphaFoldDB" id="A0A8H4V5Y4"/>
<name>A0A8H4V5Y4_9HYPO</name>
<proteinExistence type="predicted"/>
<keyword evidence="3" id="KW-1185">Reference proteome</keyword>
<dbReference type="EMBL" id="JAAVMX010000005">
    <property type="protein sequence ID" value="KAF4509193.1"/>
    <property type="molecule type" value="Genomic_DNA"/>
</dbReference>
<dbReference type="Proteomes" id="UP000557566">
    <property type="component" value="Unassembled WGS sequence"/>
</dbReference>
<gene>
    <name evidence="2" type="ORF">G6O67_005480</name>
</gene>
<accession>A0A8H4V5Y4</accession>
<evidence type="ECO:0000313" key="3">
    <source>
        <dbReference type="Proteomes" id="UP000557566"/>
    </source>
</evidence>
<evidence type="ECO:0000313" key="2">
    <source>
        <dbReference type="EMBL" id="KAF4509193.1"/>
    </source>
</evidence>
<organism evidence="2 3">
    <name type="scientific">Ophiocordyceps sinensis</name>
    <dbReference type="NCBI Taxonomy" id="72228"/>
    <lineage>
        <taxon>Eukaryota</taxon>
        <taxon>Fungi</taxon>
        <taxon>Dikarya</taxon>
        <taxon>Ascomycota</taxon>
        <taxon>Pezizomycotina</taxon>
        <taxon>Sordariomycetes</taxon>
        <taxon>Hypocreomycetidae</taxon>
        <taxon>Hypocreales</taxon>
        <taxon>Ophiocordycipitaceae</taxon>
        <taxon>Ophiocordyceps</taxon>
    </lineage>
</organism>
<evidence type="ECO:0000256" key="1">
    <source>
        <dbReference type="SAM" id="MobiDB-lite"/>
    </source>
</evidence>
<comment type="caution">
    <text evidence="2">The sequence shown here is derived from an EMBL/GenBank/DDBJ whole genome shotgun (WGS) entry which is preliminary data.</text>
</comment>
<dbReference type="OrthoDB" id="1689567at2759"/>